<dbReference type="AlphaFoldDB" id="A0A8J4DTI6"/>
<accession>A0A8J4DTI6</accession>
<protein>
    <submittedName>
        <fullName evidence="1">TolB-like translocation protein signal peptide</fullName>
    </submittedName>
</protein>
<keyword evidence="2" id="KW-1185">Reference proteome</keyword>
<dbReference type="Proteomes" id="UP000619260">
    <property type="component" value="Unassembled WGS sequence"/>
</dbReference>
<dbReference type="RefSeq" id="WP_203902508.1">
    <property type="nucleotide sequence ID" value="NZ_BOPF01000024.1"/>
</dbReference>
<dbReference type="SUPFAM" id="SSF82171">
    <property type="entry name" value="DPP6 N-terminal domain-like"/>
    <property type="match status" value="1"/>
</dbReference>
<reference evidence="1" key="1">
    <citation type="submission" date="2021-01" db="EMBL/GenBank/DDBJ databases">
        <title>Whole genome shotgun sequence of Virgisporangium aliadipatigenens NBRC 105644.</title>
        <authorList>
            <person name="Komaki H."/>
            <person name="Tamura T."/>
        </authorList>
    </citation>
    <scope>NUCLEOTIDE SEQUENCE</scope>
    <source>
        <strain evidence="1">NBRC 105644</strain>
    </source>
</reference>
<gene>
    <name evidence="1" type="ORF">Val02_59190</name>
</gene>
<dbReference type="Gene3D" id="2.120.10.30">
    <property type="entry name" value="TolB, C-terminal domain"/>
    <property type="match status" value="1"/>
</dbReference>
<organism evidence="1 2">
    <name type="scientific">Virgisporangium aliadipatigenens</name>
    <dbReference type="NCBI Taxonomy" id="741659"/>
    <lineage>
        <taxon>Bacteria</taxon>
        <taxon>Bacillati</taxon>
        <taxon>Actinomycetota</taxon>
        <taxon>Actinomycetes</taxon>
        <taxon>Micromonosporales</taxon>
        <taxon>Micromonosporaceae</taxon>
        <taxon>Virgisporangium</taxon>
    </lineage>
</organism>
<sequence>MNVRILGVVAVLVLSTGGAVGYVLREHAAGAGATPDRAYPGDLASVSAAPRIVFRNTLAGAEQGRLAMVPASAPSGARALAPPSCSRSYTRGGTTICLATSGGLAPTYRVLLLDRQWRTTRELASVPGLSSRTRLSADGTLLATTAFVTGDSYNSPGQFSTRTTITRVRGDEPGVDLESFTLLVDGGVVTAADRNFWGVTFADDDRFYATAASGGRTWLVEGRLSTRRLTALRPDVECPSLSPDGTRVAFKKHGDLPAGRWRLSVLDLRTGAVVELAEPRSVDDQAEWLDDDTVLYGLGRVDDTEAGSDVWAVPADGTGAPRMVIEGAWSPSVVR</sequence>
<dbReference type="InterPro" id="IPR011042">
    <property type="entry name" value="6-blade_b-propeller_TolB-like"/>
</dbReference>
<evidence type="ECO:0000313" key="2">
    <source>
        <dbReference type="Proteomes" id="UP000619260"/>
    </source>
</evidence>
<comment type="caution">
    <text evidence="1">The sequence shown here is derived from an EMBL/GenBank/DDBJ whole genome shotgun (WGS) entry which is preliminary data.</text>
</comment>
<evidence type="ECO:0000313" key="1">
    <source>
        <dbReference type="EMBL" id="GIJ49033.1"/>
    </source>
</evidence>
<proteinExistence type="predicted"/>
<name>A0A8J4DTI6_9ACTN</name>
<dbReference type="EMBL" id="BOPF01000024">
    <property type="protein sequence ID" value="GIJ49033.1"/>
    <property type="molecule type" value="Genomic_DNA"/>
</dbReference>